<dbReference type="SUPFAM" id="SSF51735">
    <property type="entry name" value="NAD(P)-binding Rossmann-fold domains"/>
    <property type="match status" value="1"/>
</dbReference>
<dbReference type="Pfam" id="PF01262">
    <property type="entry name" value="AlaDh_PNT_C"/>
    <property type="match status" value="1"/>
</dbReference>
<evidence type="ECO:0000256" key="6">
    <source>
        <dbReference type="ARBA" id="ARBA00022857"/>
    </source>
</evidence>
<organism evidence="15">
    <name type="scientific">Darwinula stevensoni</name>
    <dbReference type="NCBI Taxonomy" id="69355"/>
    <lineage>
        <taxon>Eukaryota</taxon>
        <taxon>Metazoa</taxon>
        <taxon>Ecdysozoa</taxon>
        <taxon>Arthropoda</taxon>
        <taxon>Crustacea</taxon>
        <taxon>Oligostraca</taxon>
        <taxon>Ostracoda</taxon>
        <taxon>Podocopa</taxon>
        <taxon>Podocopida</taxon>
        <taxon>Darwinulocopina</taxon>
        <taxon>Darwinuloidea</taxon>
        <taxon>Darwinulidae</taxon>
        <taxon>Darwinula</taxon>
    </lineage>
</organism>
<dbReference type="InterPro" id="IPR007698">
    <property type="entry name" value="AlaDH/PNT_NAD(H)-bd"/>
</dbReference>
<dbReference type="CDD" id="cd05304">
    <property type="entry name" value="Rubrum_tdh"/>
    <property type="match status" value="1"/>
</dbReference>
<gene>
    <name evidence="15" type="ORF">DSTB1V02_LOCUS14318</name>
</gene>
<dbReference type="InterPro" id="IPR034300">
    <property type="entry name" value="PNTB-like"/>
</dbReference>
<dbReference type="NCBIfam" id="NF006942">
    <property type="entry name" value="PRK09424.1"/>
    <property type="match status" value="1"/>
</dbReference>
<dbReference type="Pfam" id="PF05222">
    <property type="entry name" value="AlaDh_PNT_N"/>
    <property type="match status" value="1"/>
</dbReference>
<feature type="transmembrane region" description="Helical" evidence="12">
    <location>
        <begin position="673"/>
        <end position="691"/>
    </location>
</feature>
<keyword evidence="4 12" id="KW-0812">Transmembrane</keyword>
<evidence type="ECO:0000256" key="7">
    <source>
        <dbReference type="ARBA" id="ARBA00022967"/>
    </source>
</evidence>
<evidence type="ECO:0000313" key="16">
    <source>
        <dbReference type="Proteomes" id="UP000677054"/>
    </source>
</evidence>
<dbReference type="InterPro" id="IPR007886">
    <property type="entry name" value="AlaDH/PNT_N"/>
</dbReference>
<dbReference type="FunFam" id="3.40.50.720:FF:000188">
    <property type="entry name" value="NAD(P) transhydrogenase alpha subunit 1"/>
    <property type="match status" value="1"/>
</dbReference>
<dbReference type="Pfam" id="PF02233">
    <property type="entry name" value="PNTB"/>
    <property type="match status" value="1"/>
</dbReference>
<evidence type="ECO:0000256" key="3">
    <source>
        <dbReference type="ARBA" id="ARBA00012943"/>
    </source>
</evidence>
<evidence type="ECO:0000256" key="5">
    <source>
        <dbReference type="ARBA" id="ARBA00022741"/>
    </source>
</evidence>
<dbReference type="AlphaFoldDB" id="A0A7R9AIJ4"/>
<dbReference type="Gene3D" id="3.40.50.720">
    <property type="entry name" value="NAD(P)-binding Rossmann-like Domain"/>
    <property type="match status" value="2"/>
</dbReference>
<dbReference type="PANTHER" id="PTHR10160:SF19">
    <property type="entry name" value="PROTON-TRANSLOCATING NAD(P)(+) TRANSHYDROGENASE"/>
    <property type="match status" value="1"/>
</dbReference>
<feature type="non-terminal residue" evidence="15">
    <location>
        <position position="1"/>
    </location>
</feature>
<comment type="catalytic activity">
    <reaction evidence="11">
        <text>NAD(+) + NADPH + H(+)(in) = NADH + NADP(+) + H(+)(out)</text>
        <dbReference type="Rhea" id="RHEA:47992"/>
        <dbReference type="ChEBI" id="CHEBI:15378"/>
        <dbReference type="ChEBI" id="CHEBI:57540"/>
        <dbReference type="ChEBI" id="CHEBI:57783"/>
        <dbReference type="ChEBI" id="CHEBI:57945"/>
        <dbReference type="ChEBI" id="CHEBI:58349"/>
        <dbReference type="EC" id="7.1.1.1"/>
    </reaction>
</comment>
<dbReference type="SUPFAM" id="SSF52283">
    <property type="entry name" value="Formate/glycerate dehydrogenase catalytic domain-like"/>
    <property type="match status" value="1"/>
</dbReference>
<feature type="transmembrane region" description="Helical" evidence="12">
    <location>
        <begin position="416"/>
        <end position="438"/>
    </location>
</feature>
<comment type="subcellular location">
    <subcellularLocation>
        <location evidence="1">Membrane</location>
        <topology evidence="1">Multi-pass membrane protein</topology>
    </subcellularLocation>
</comment>
<keyword evidence="7" id="KW-1278">Translocase</keyword>
<dbReference type="EMBL" id="LR910096">
    <property type="protein sequence ID" value="CAD7254572.1"/>
    <property type="molecule type" value="Genomic_DNA"/>
</dbReference>
<evidence type="ECO:0000256" key="10">
    <source>
        <dbReference type="ARBA" id="ARBA00023136"/>
    </source>
</evidence>
<accession>A0A7R9AIJ4</accession>
<evidence type="ECO:0000256" key="8">
    <source>
        <dbReference type="ARBA" id="ARBA00022989"/>
    </source>
</evidence>
<feature type="domain" description="Alanine dehydrogenase/pyridine nucleotide transhydrogenase N-terminal" evidence="14">
    <location>
        <begin position="4"/>
        <end position="136"/>
    </location>
</feature>
<keyword evidence="10 12" id="KW-0472">Membrane</keyword>
<dbReference type="SUPFAM" id="SSF52467">
    <property type="entry name" value="DHS-like NAD/FAD-binding domain"/>
    <property type="match status" value="1"/>
</dbReference>
<evidence type="ECO:0000259" key="14">
    <source>
        <dbReference type="SMART" id="SM01003"/>
    </source>
</evidence>
<feature type="domain" description="Alanine dehydrogenase/pyridine nucleotide transhydrogenase NAD(H)-binding" evidence="13">
    <location>
        <begin position="145"/>
        <end position="319"/>
    </location>
</feature>
<keyword evidence="8 12" id="KW-1133">Transmembrane helix</keyword>
<dbReference type="GO" id="GO:0005886">
    <property type="term" value="C:plasma membrane"/>
    <property type="evidence" value="ECO:0007669"/>
    <property type="project" value="UniProtKB-SubCell"/>
</dbReference>
<evidence type="ECO:0000256" key="9">
    <source>
        <dbReference type="ARBA" id="ARBA00023027"/>
    </source>
</evidence>
<dbReference type="InterPro" id="IPR029035">
    <property type="entry name" value="DHS-like_NAD/FAD-binding_dom"/>
</dbReference>
<keyword evidence="9" id="KW-0520">NAD</keyword>
<dbReference type="EC" id="7.1.1.1" evidence="3"/>
<feature type="transmembrane region" description="Helical" evidence="12">
    <location>
        <begin position="581"/>
        <end position="602"/>
    </location>
</feature>
<dbReference type="Proteomes" id="UP000677054">
    <property type="component" value="Unassembled WGS sequence"/>
</dbReference>
<dbReference type="EMBL" id="CAJPEV010010578">
    <property type="protein sequence ID" value="CAG0906026.1"/>
    <property type="molecule type" value="Genomic_DNA"/>
</dbReference>
<protein>
    <recommendedName>
        <fullName evidence="3">proton-translocating NAD(P)(+) transhydrogenase</fullName>
        <ecNumber evidence="3">7.1.1.1</ecNumber>
    </recommendedName>
</protein>
<evidence type="ECO:0000259" key="13">
    <source>
        <dbReference type="SMART" id="SM01002"/>
    </source>
</evidence>
<dbReference type="SMART" id="SM01003">
    <property type="entry name" value="AlaDh_PNT_N"/>
    <property type="match status" value="1"/>
</dbReference>
<feature type="transmembrane region" description="Helical" evidence="12">
    <location>
        <begin position="648"/>
        <end position="666"/>
    </location>
</feature>
<dbReference type="GO" id="GO:0050661">
    <property type="term" value="F:NADP binding"/>
    <property type="evidence" value="ECO:0007669"/>
    <property type="project" value="TreeGrafter"/>
</dbReference>
<evidence type="ECO:0000256" key="12">
    <source>
        <dbReference type="SAM" id="Phobius"/>
    </source>
</evidence>
<evidence type="ECO:0000256" key="1">
    <source>
        <dbReference type="ARBA" id="ARBA00004141"/>
    </source>
</evidence>
<feature type="transmembrane region" description="Helical" evidence="12">
    <location>
        <begin position="623"/>
        <end position="642"/>
    </location>
</feature>
<name>A0A7R9AIJ4_9CRUS</name>
<evidence type="ECO:0000256" key="11">
    <source>
        <dbReference type="ARBA" id="ARBA00048202"/>
    </source>
</evidence>
<keyword evidence="5" id="KW-0547">Nucleotide-binding</keyword>
<feature type="transmembrane region" description="Helical" evidence="12">
    <location>
        <begin position="537"/>
        <end position="561"/>
    </location>
</feature>
<evidence type="ECO:0000313" key="15">
    <source>
        <dbReference type="EMBL" id="CAD7254572.1"/>
    </source>
</evidence>
<dbReference type="SMART" id="SM01002">
    <property type="entry name" value="AlaDh_PNT_C"/>
    <property type="match status" value="1"/>
</dbReference>
<proteinExistence type="inferred from homology"/>
<evidence type="ECO:0000256" key="4">
    <source>
        <dbReference type="ARBA" id="ARBA00022692"/>
    </source>
</evidence>
<reference evidence="15" key="1">
    <citation type="submission" date="2020-11" db="EMBL/GenBank/DDBJ databases">
        <authorList>
            <person name="Tran Van P."/>
        </authorList>
    </citation>
    <scope>NUCLEOTIDE SEQUENCE</scope>
</reference>
<sequence length="794" mass="83068">MKIGVPAETAHGETRVAATPETVKKLIAQGHEVLVQSGAGVKASCPDHAYEAVGAILCDAKQALQAELVLKVRGPNEEERSMMQGQSTLVGMLDPFDKKGLEELAKIGLTAYALEAAPRTTRAQALDVLSSQANVAGYKAVMIAADNYQRLFPMMMTAAGTIKAARVVVLGVGVAGLQAIATAKRLGAVIEASDVRPSVQEQVHSLGAKFIEVPYETDEEREAAQGVGGYAKPMPLSWLERQKEEVAKRVAAADIVISTALIPGRAAPQLITAEMVASMKPGSVIVDIAAGRGPNGIDGNCPLTEAGKTVVKHGVTIVGQTNLPALVAADASALYARNVVDFLKLIIYSDGENKGQLHVNLQDDIVAACLVTRDYQVIWNVTPALHTPLMALTNAISAIVIVGGMLATALTQIPAATVMGTLAVALAAVNVFGGFLVTKRMLEMFKKKDKSTKKDQNKPAALKGLSHPTTSIRGNIFGMVGMAIAIVTTFVLIFKMADEMHVTLGASLGYVLGALAIGGGIGAYMAHKVEMTKMPELVAFMHSMIGLSAVCIAVAVAIEPWAFGIAAHAPLSIPAGNRVELALGAFIGAVTFSGSVIAFGKLSGKYKFRLFQGTPVTFKGQHILNAILGLAVAFFVFGFWHSQSMMDFYIVVALGFLLGVLLIIPIGGADMPVVVSMLNSYSGWAAAGIGFSLNNSMLIIAGSLVGSSGAILSYIMCKAMNRSFFNVILGGFGGESDGAATGDGQKRNVKTGSADDVAFILSNAESVIIVPGYGLAVARAQHAVKELAQLLREK</sequence>
<dbReference type="PANTHER" id="PTHR10160">
    <property type="entry name" value="NAD(P) TRANSHYDROGENASE"/>
    <property type="match status" value="1"/>
</dbReference>
<feature type="transmembrane region" description="Helical" evidence="12">
    <location>
        <begin position="503"/>
        <end position="525"/>
    </location>
</feature>
<comment type="similarity">
    <text evidence="2">In the N-terminal section; belongs to the AlaDH/PNT family.</text>
</comment>
<dbReference type="OrthoDB" id="37244at2759"/>
<feature type="transmembrane region" description="Helical" evidence="12">
    <location>
        <begin position="476"/>
        <end position="497"/>
    </location>
</feature>
<evidence type="ECO:0000256" key="2">
    <source>
        <dbReference type="ARBA" id="ARBA00005624"/>
    </source>
</evidence>
<keyword evidence="16" id="KW-1185">Reference proteome</keyword>
<keyword evidence="6" id="KW-0521">NADP</keyword>
<feature type="transmembrane region" description="Helical" evidence="12">
    <location>
        <begin position="697"/>
        <end position="717"/>
    </location>
</feature>
<dbReference type="GO" id="GO:0008750">
    <property type="term" value="F:proton-translocating NAD(P)+ transhydrogenase activity"/>
    <property type="evidence" value="ECO:0007669"/>
    <property type="project" value="UniProtKB-EC"/>
</dbReference>
<dbReference type="Gene3D" id="3.40.50.1220">
    <property type="entry name" value="TPP-binding domain"/>
    <property type="match status" value="1"/>
</dbReference>
<dbReference type="InterPro" id="IPR036291">
    <property type="entry name" value="NAD(P)-bd_dom_sf"/>
</dbReference>
<dbReference type="GO" id="GO:0006740">
    <property type="term" value="P:NADPH regeneration"/>
    <property type="evidence" value="ECO:0007669"/>
    <property type="project" value="TreeGrafter"/>
</dbReference>